<gene>
    <name evidence="2" type="ORF">ACFSKX_18255</name>
</gene>
<comment type="caution">
    <text evidence="2">The sequence shown here is derived from an EMBL/GenBank/DDBJ whole genome shotgun (WGS) entry which is preliminary data.</text>
</comment>
<keyword evidence="1" id="KW-1133">Transmembrane helix</keyword>
<protein>
    <recommendedName>
        <fullName evidence="4">Preprotein translocase subunit YajC</fullName>
    </recommendedName>
</protein>
<dbReference type="EMBL" id="JBHUJD010000038">
    <property type="protein sequence ID" value="MFD2312365.1"/>
    <property type="molecule type" value="Genomic_DNA"/>
</dbReference>
<dbReference type="RefSeq" id="WP_265723485.1">
    <property type="nucleotide sequence ID" value="NZ_JAPIVK010000053.1"/>
</dbReference>
<evidence type="ECO:0000256" key="1">
    <source>
        <dbReference type="SAM" id="Phobius"/>
    </source>
</evidence>
<evidence type="ECO:0000313" key="3">
    <source>
        <dbReference type="Proteomes" id="UP001597425"/>
    </source>
</evidence>
<feature type="transmembrane region" description="Helical" evidence="1">
    <location>
        <begin position="6"/>
        <end position="24"/>
    </location>
</feature>
<reference evidence="3" key="1">
    <citation type="journal article" date="2019" name="Int. J. Syst. Evol. Microbiol.">
        <title>The Global Catalogue of Microorganisms (GCM) 10K type strain sequencing project: providing services to taxonomists for standard genome sequencing and annotation.</title>
        <authorList>
            <consortium name="The Broad Institute Genomics Platform"/>
            <consortium name="The Broad Institute Genome Sequencing Center for Infectious Disease"/>
            <person name="Wu L."/>
            <person name="Ma J."/>
        </authorList>
    </citation>
    <scope>NUCLEOTIDE SEQUENCE [LARGE SCALE GENOMIC DNA]</scope>
    <source>
        <strain evidence="3">KCTC 12848</strain>
    </source>
</reference>
<keyword evidence="1" id="KW-0812">Transmembrane</keyword>
<proteinExistence type="predicted"/>
<evidence type="ECO:0008006" key="4">
    <source>
        <dbReference type="Google" id="ProtNLM"/>
    </source>
</evidence>
<accession>A0ABW5EJ71</accession>
<organism evidence="2 3">
    <name type="scientific">Microbulbifer halophilus</name>
    <dbReference type="NCBI Taxonomy" id="453963"/>
    <lineage>
        <taxon>Bacteria</taxon>
        <taxon>Pseudomonadati</taxon>
        <taxon>Pseudomonadota</taxon>
        <taxon>Gammaproteobacteria</taxon>
        <taxon>Cellvibrionales</taxon>
        <taxon>Microbulbiferaceae</taxon>
        <taxon>Microbulbifer</taxon>
    </lineage>
</organism>
<keyword evidence="1" id="KW-0472">Membrane</keyword>
<evidence type="ECO:0000313" key="2">
    <source>
        <dbReference type="EMBL" id="MFD2312365.1"/>
    </source>
</evidence>
<dbReference type="Proteomes" id="UP001597425">
    <property type="component" value="Unassembled WGS sequence"/>
</dbReference>
<name>A0ABW5EJ71_9GAMM</name>
<sequence length="174" mass="19409">MSGWLPLFIILFAVALVVGPVMWLKPSTRDRRLAALRGDAAKAGLTVQMMPLPAALGEGTAAVYICRWEDRRRLQTGWVLERQRVEHEMHFAGYWDWRNGRVAPRAVWGSLRKMLSELPADACAIIATGNGIGVQWRETSGAAGAEKLQSLLSEFRPDIEEGIRLPRRDQSTGE</sequence>
<keyword evidence="3" id="KW-1185">Reference proteome</keyword>